<dbReference type="Gene3D" id="3.90.190.10">
    <property type="entry name" value="Protein tyrosine phosphatase superfamily"/>
    <property type="match status" value="1"/>
</dbReference>
<dbReference type="PANTHER" id="PTHR19134">
    <property type="entry name" value="RECEPTOR-TYPE TYROSINE-PROTEIN PHOSPHATASE"/>
    <property type="match status" value="1"/>
</dbReference>
<evidence type="ECO:0000256" key="4">
    <source>
        <dbReference type="ARBA" id="ARBA00022912"/>
    </source>
</evidence>
<comment type="similarity">
    <text evidence="1">Belongs to the protein-tyrosine phosphatase family.</text>
</comment>
<dbReference type="STRING" id="1147741.A0A0R3RX97"/>
<dbReference type="SMART" id="SM00194">
    <property type="entry name" value="PTPc"/>
    <property type="match status" value="1"/>
</dbReference>
<dbReference type="Proteomes" id="UP000050640">
    <property type="component" value="Unplaced"/>
</dbReference>
<dbReference type="PROSITE" id="PS50056">
    <property type="entry name" value="TYR_PHOSPHATASE_2"/>
    <property type="match status" value="1"/>
</dbReference>
<dbReference type="GO" id="GO:0004725">
    <property type="term" value="F:protein tyrosine phosphatase activity"/>
    <property type="evidence" value="ECO:0007669"/>
    <property type="project" value="UniProtKB-EC"/>
</dbReference>
<dbReference type="InterPro" id="IPR016130">
    <property type="entry name" value="Tyr_Pase_AS"/>
</dbReference>
<evidence type="ECO:0000256" key="3">
    <source>
        <dbReference type="ARBA" id="ARBA00022801"/>
    </source>
</evidence>
<dbReference type="Pfam" id="PF00102">
    <property type="entry name" value="Y_phosphatase"/>
    <property type="match status" value="1"/>
</dbReference>
<evidence type="ECO:0000259" key="6">
    <source>
        <dbReference type="PROSITE" id="PS50056"/>
    </source>
</evidence>
<proteinExistence type="inferred from homology"/>
<organism evidence="7 8">
    <name type="scientific">Elaeophora elaphi</name>
    <dbReference type="NCBI Taxonomy" id="1147741"/>
    <lineage>
        <taxon>Eukaryota</taxon>
        <taxon>Metazoa</taxon>
        <taxon>Ecdysozoa</taxon>
        <taxon>Nematoda</taxon>
        <taxon>Chromadorea</taxon>
        <taxon>Rhabditida</taxon>
        <taxon>Spirurina</taxon>
        <taxon>Spiruromorpha</taxon>
        <taxon>Filarioidea</taxon>
        <taxon>Onchocercidae</taxon>
        <taxon>Elaeophora</taxon>
    </lineage>
</organism>
<dbReference type="InterPro" id="IPR000387">
    <property type="entry name" value="Tyr_Pase_dom"/>
</dbReference>
<dbReference type="PROSITE" id="PS00383">
    <property type="entry name" value="TYR_PHOSPHATASE_1"/>
    <property type="match status" value="1"/>
</dbReference>
<feature type="domain" description="Tyrosine specific protein phosphatases" evidence="6">
    <location>
        <begin position="245"/>
        <end position="324"/>
    </location>
</feature>
<dbReference type="InterPro" id="IPR003595">
    <property type="entry name" value="Tyr_Pase_cat"/>
</dbReference>
<dbReference type="SMART" id="SM00404">
    <property type="entry name" value="PTPc_motif"/>
    <property type="match status" value="1"/>
</dbReference>
<dbReference type="CDD" id="cd00047">
    <property type="entry name" value="PTPc"/>
    <property type="match status" value="1"/>
</dbReference>
<evidence type="ECO:0000256" key="2">
    <source>
        <dbReference type="ARBA" id="ARBA00013064"/>
    </source>
</evidence>
<protein>
    <recommendedName>
        <fullName evidence="2">protein-tyrosine-phosphatase</fullName>
        <ecNumber evidence="2">3.1.3.48</ecNumber>
    </recommendedName>
</protein>
<dbReference type="AlphaFoldDB" id="A0A0R3RX97"/>
<evidence type="ECO:0000313" key="7">
    <source>
        <dbReference type="Proteomes" id="UP000050640"/>
    </source>
</evidence>
<dbReference type="InterPro" id="IPR029021">
    <property type="entry name" value="Prot-tyrosine_phosphatase-like"/>
</dbReference>
<dbReference type="InterPro" id="IPR050348">
    <property type="entry name" value="Protein-Tyr_Phosphatase"/>
</dbReference>
<evidence type="ECO:0000313" key="8">
    <source>
        <dbReference type="WBParaSite" id="EEL_0000683701-mRNA-1"/>
    </source>
</evidence>
<dbReference type="PRINTS" id="PR00700">
    <property type="entry name" value="PRTYPHPHTASE"/>
</dbReference>
<dbReference type="GO" id="GO:0008045">
    <property type="term" value="P:motor neuron axon guidance"/>
    <property type="evidence" value="ECO:0007669"/>
    <property type="project" value="TreeGrafter"/>
</dbReference>
<dbReference type="SUPFAM" id="SSF52799">
    <property type="entry name" value="(Phosphotyrosine protein) phosphatases II"/>
    <property type="match status" value="1"/>
</dbReference>
<dbReference type="PROSITE" id="PS50055">
    <property type="entry name" value="TYR_PHOSPHATASE_PTP"/>
    <property type="match status" value="1"/>
</dbReference>
<keyword evidence="3" id="KW-0378">Hydrolase</keyword>
<dbReference type="PANTHER" id="PTHR19134:SF562">
    <property type="entry name" value="PROTEIN-TYROSINE-PHOSPHATASE"/>
    <property type="match status" value="1"/>
</dbReference>
<dbReference type="InterPro" id="IPR000242">
    <property type="entry name" value="PTP_cat"/>
</dbReference>
<evidence type="ECO:0000259" key="5">
    <source>
        <dbReference type="PROSITE" id="PS50055"/>
    </source>
</evidence>
<sequence length="355" mass="41439">MAFRYVLKPGEYLHDIEESETLNNFTRRVCSMTVYSLFFDYATVISKDIRDSSVVCEQYEALNRYKDIRCLDQTRVIVPHSSGTHDYINANYVDGFREEKKFILTQSPMENTVESFWTMIYEENVVEIVAMANLFLTKAFLYVPLKRSTAAIFGPYSIKFCGSHLIRNSYEASILKVSFTFGSQIDLRLELHDDAFKNSQFQLRKGDGQERKILHICFYGWYDKGTPEKPTEMLYLVSDMNYNWKLFTEEAEKSGWLKKRHSPIVVHCSTGAGRSGTLAVLDICCRKMDYTEKLHGNILVDVRDTVLRVRTQRDKAVTKPEQYLLLHLLVIEYGLRQKYYEDVDFIDLSNYTRAE</sequence>
<reference evidence="8" key="1">
    <citation type="submission" date="2017-02" db="UniProtKB">
        <authorList>
            <consortium name="WormBaseParasite"/>
        </authorList>
    </citation>
    <scope>IDENTIFICATION</scope>
</reference>
<keyword evidence="4" id="KW-0904">Protein phosphatase</keyword>
<name>A0A0R3RX97_9BILA</name>
<dbReference type="WBParaSite" id="EEL_0000683701-mRNA-1">
    <property type="protein sequence ID" value="EEL_0000683701-mRNA-1"/>
    <property type="gene ID" value="EEL_0000683701"/>
</dbReference>
<feature type="domain" description="Tyrosine-protein phosphatase" evidence="5">
    <location>
        <begin position="63"/>
        <end position="333"/>
    </location>
</feature>
<keyword evidence="7" id="KW-1185">Reference proteome</keyword>
<dbReference type="EC" id="3.1.3.48" evidence="2"/>
<accession>A0A0R3RX97</accession>
<evidence type="ECO:0000256" key="1">
    <source>
        <dbReference type="ARBA" id="ARBA00009580"/>
    </source>
</evidence>